<dbReference type="PANTHER" id="PTHR10644">
    <property type="entry name" value="DNA REPAIR/RNA PROCESSING CPSF FAMILY"/>
    <property type="match status" value="1"/>
</dbReference>
<dbReference type="Pfam" id="PF03178">
    <property type="entry name" value="CPSF_A"/>
    <property type="match status" value="1"/>
</dbReference>
<evidence type="ECO:0000313" key="10">
    <source>
        <dbReference type="Proteomes" id="UP001175353"/>
    </source>
</evidence>
<dbReference type="Proteomes" id="UP001168146">
    <property type="component" value="Unassembled WGS sequence"/>
</dbReference>
<dbReference type="InterPro" id="IPR058543">
    <property type="entry name" value="Beta-prop_RSE1/DDB1/CPSF1_2nd"/>
</dbReference>
<feature type="domain" description="RSE1/DDB1/CPSF1 first beta-propeller" evidence="5">
    <location>
        <begin position="12"/>
        <end position="436"/>
    </location>
</feature>
<dbReference type="Pfam" id="PF23726">
    <property type="entry name" value="Beta-prop_RSE1_2nd"/>
    <property type="match status" value="1"/>
</dbReference>
<dbReference type="Gene3D" id="2.130.10.10">
    <property type="entry name" value="YVTN repeat-like/Quinoprotein amine dehydrogenase"/>
    <property type="match status" value="2"/>
</dbReference>
<evidence type="ECO:0000259" key="6">
    <source>
        <dbReference type="Pfam" id="PF23726"/>
    </source>
</evidence>
<proteinExistence type="predicted"/>
<evidence type="ECO:0000256" key="2">
    <source>
        <dbReference type="ARBA" id="ARBA00023242"/>
    </source>
</evidence>
<dbReference type="Proteomes" id="UP001175353">
    <property type="component" value="Unassembled WGS sequence"/>
</dbReference>
<accession>A0AAN6FP42</accession>
<evidence type="ECO:0000313" key="7">
    <source>
        <dbReference type="EMBL" id="KAK0321002.1"/>
    </source>
</evidence>
<name>A0AAN6FP42_9PEZI</name>
<dbReference type="Pfam" id="PF10433">
    <property type="entry name" value="Beta-prop_RSE1_1st"/>
    <property type="match status" value="1"/>
</dbReference>
<feature type="domain" description="RSE1/DDB1/CPSF1 C-terminal" evidence="4">
    <location>
        <begin position="1019"/>
        <end position="1373"/>
    </location>
</feature>
<evidence type="ECO:0000256" key="3">
    <source>
        <dbReference type="SAM" id="MobiDB-lite"/>
    </source>
</evidence>
<comment type="subcellular location">
    <subcellularLocation>
        <location evidence="1">Nucleus</location>
    </subcellularLocation>
</comment>
<comment type="caution">
    <text evidence="7">The sequence shown here is derived from an EMBL/GenBank/DDBJ whole genome shotgun (WGS) entry which is preliminary data.</text>
</comment>
<dbReference type="EMBL" id="JASUXU010000022">
    <property type="protein sequence ID" value="KAK0321002.1"/>
    <property type="molecule type" value="Genomic_DNA"/>
</dbReference>
<dbReference type="EMBL" id="JAUJLE010000159">
    <property type="protein sequence ID" value="KAK0973699.1"/>
    <property type="molecule type" value="Genomic_DNA"/>
</dbReference>
<organism evidence="7 9">
    <name type="scientific">Friedmanniomyces endolithicus</name>
    <dbReference type="NCBI Taxonomy" id="329885"/>
    <lineage>
        <taxon>Eukaryota</taxon>
        <taxon>Fungi</taxon>
        <taxon>Dikarya</taxon>
        <taxon>Ascomycota</taxon>
        <taxon>Pezizomycotina</taxon>
        <taxon>Dothideomycetes</taxon>
        <taxon>Dothideomycetidae</taxon>
        <taxon>Mycosphaerellales</taxon>
        <taxon>Teratosphaeriaceae</taxon>
        <taxon>Friedmanniomyces</taxon>
    </lineage>
</organism>
<feature type="region of interest" description="Disordered" evidence="3">
    <location>
        <begin position="434"/>
        <end position="461"/>
    </location>
</feature>
<protein>
    <submittedName>
        <fullName evidence="7">mRNA cleavage and polyadenylation factor subunit</fullName>
    </submittedName>
</protein>
<sequence length="1410" mass="151808">MQCYTELLPPTAVTHALALPFLTPAANNLVVAKSSLLQIFDIISAPNTTTARLSLIAEYPLSGTPTALRSLALPTTPTGGHALLLAFKDARLSLVEWDPANHRISTISIHYYEGENIALPPFGPSLKTCDSVLTVDPSSRCAALKFGARHLAILPFRGWGDELVEDADAEGEAEVGDMDTGEPAASKRTATLDNGTDHRTLTPYISSFVLPMTTLDPALTHPVHLAFLHEYREPTFGILSASLQPSLSLLEERKDCLTYSVFTLDLSQRASTNLISVPKLPSDLWRVIPLALPVGGALLVGTNELVHVDQNGKTSAVGVNEFARKASGFSMTDQSSLNMRLEDCEIEVLDPQTGDLVIVLRDGTLAVLSFKLLGRNVGGLTITHVSAEQGGQVNASAPSCVTAMQGQHLFIGREDGNSSLLHWQKDTLAPLSKKRSHAQMLDQPPAAVAEDDEEAAEDVDEDDLYAPTAESVKRVASVSKLAAVEAGSTYRFDLRDELRSLGPINDFCLGKSPKAGAEKLELMAGVGRGNASRLAFLHREIIPEEIRTRDLSNVRDAWSVSIQPKDPSESSDDASAKPNEQLFFVYDGDTTRPYKRANDSMVEMTDTSFESDGPPPLTISTLANDTIIVRARRTEITTYDTDLGLNQIIPMSDDEGDTELNVVATSFCDPYLLVLRDDSSIVILKVDRQGDLEPLDLQGTAVGEGRWLSGCLYAAASHESHSHGLGHEPAAWLLNGEGGLHCFALPDLREVYAAPTLPFLPPVLSADAPQRRGGKVALTELLVTDLGTEELHRPYMIVRSSLDDLTLYEPFHHDATTTSASLAGKDNGFEGLRFRKVPTSYVPKYDEGLDNSDGSDAGRPAPLRAVRVTGRSMMLVPGQAPSLLIKEAVGQPKFLGLRTGGKVNAFVPLQTTAQVTAESGNPHFALVDAHGKLKEFRLPVDGNTGYETGWSVHTVPLALPTDDGERALEVRHVAFHEARNVYVVAACSEVDFVLPEEDDEGGGRTDQDDITLRPQIPQYSVHLLSATTHRIIESVSMPYGETVTSMKVLPLEASERTHEQRSMIVIGTATIRGEDLPAKGALTVLDIIDVVPDPDRPESGIKMKAVAREDTKGAITALEAFGDCGLVGTAQGQKIMIRGLKEDGSCLPVAFLDAQTYITTLRTFGRSGLWLAGDAWKGLWFGGFIEEPYKLNVLGKSRTQMEVMAAEFLPFDGQLFVVVVDAEMGLHCLQYDPEDAKTLSGQRLLHRGTFHLGHFPTPAGGMMVLPSTLAPMSEQTAVTNGNGLANGHQNGEKTAAAREDPPKLFQILTTFHSGAIGLLTPLDETTYRRLSGLQAQLTSLLEHAAGLNPRAFRAAVGSEGRGGVVDGSLVQRIGELGAARRAEVLGRAGGDGWSLRSDLEVLGGGGLGYL</sequence>
<keyword evidence="10" id="KW-1185">Reference proteome</keyword>
<dbReference type="InterPro" id="IPR018846">
    <property type="entry name" value="Beta-prop_RSE1/DDB1/CPSF1_1st"/>
</dbReference>
<evidence type="ECO:0000259" key="5">
    <source>
        <dbReference type="Pfam" id="PF10433"/>
    </source>
</evidence>
<feature type="domain" description="RSE1/DDB1/CPSF1 second beta-propeller" evidence="6">
    <location>
        <begin position="543"/>
        <end position="911"/>
    </location>
</feature>
<evidence type="ECO:0000313" key="8">
    <source>
        <dbReference type="EMBL" id="KAK0973699.1"/>
    </source>
</evidence>
<evidence type="ECO:0000259" key="4">
    <source>
        <dbReference type="Pfam" id="PF03178"/>
    </source>
</evidence>
<gene>
    <name evidence="7" type="primary">CFT1_1</name>
    <name evidence="7" type="ORF">LTR82_007919</name>
    <name evidence="8" type="ORF">LTR91_014640</name>
</gene>
<dbReference type="InterPro" id="IPR050358">
    <property type="entry name" value="RSE1/DDB1/CFT1"/>
</dbReference>
<keyword evidence="2" id="KW-0539">Nucleus</keyword>
<dbReference type="InterPro" id="IPR004871">
    <property type="entry name" value="RSE1/DDB1/CPSF1_C"/>
</dbReference>
<evidence type="ECO:0000313" key="9">
    <source>
        <dbReference type="Proteomes" id="UP001168146"/>
    </source>
</evidence>
<dbReference type="InterPro" id="IPR015943">
    <property type="entry name" value="WD40/YVTN_repeat-like_dom_sf"/>
</dbReference>
<dbReference type="GO" id="GO:0005634">
    <property type="term" value="C:nucleus"/>
    <property type="evidence" value="ECO:0007669"/>
    <property type="project" value="UniProtKB-SubCell"/>
</dbReference>
<dbReference type="GO" id="GO:0003676">
    <property type="term" value="F:nucleic acid binding"/>
    <property type="evidence" value="ECO:0007669"/>
    <property type="project" value="InterPro"/>
</dbReference>
<feature type="region of interest" description="Disordered" evidence="3">
    <location>
        <begin position="173"/>
        <end position="193"/>
    </location>
</feature>
<reference evidence="8" key="2">
    <citation type="submission" date="2023-06" db="EMBL/GenBank/DDBJ databases">
        <title>Black Yeasts Isolated from many extreme environments.</title>
        <authorList>
            <person name="Coleine C."/>
            <person name="Stajich J.E."/>
            <person name="Selbmann L."/>
        </authorList>
    </citation>
    <scope>NUCLEOTIDE SEQUENCE</scope>
    <source>
        <strain evidence="8">CCFEE 5200</strain>
    </source>
</reference>
<evidence type="ECO:0000256" key="1">
    <source>
        <dbReference type="ARBA" id="ARBA00004123"/>
    </source>
</evidence>
<reference evidence="7" key="1">
    <citation type="submission" date="2021-12" db="EMBL/GenBank/DDBJ databases">
        <title>Black yeast isolated from Biological Soil Crust.</title>
        <authorList>
            <person name="Kurbessoian T."/>
        </authorList>
    </citation>
    <scope>NUCLEOTIDE SEQUENCE</scope>
    <source>
        <strain evidence="7">CCFEE 5208</strain>
    </source>
</reference>
<feature type="compositionally biased region" description="Acidic residues" evidence="3">
    <location>
        <begin position="449"/>
        <end position="461"/>
    </location>
</feature>